<reference evidence="2 3" key="1">
    <citation type="submission" date="2024-04" db="EMBL/GenBank/DDBJ databases">
        <authorList>
            <person name="Rising A."/>
            <person name="Reimegard J."/>
            <person name="Sonavane S."/>
            <person name="Akerstrom W."/>
            <person name="Nylinder S."/>
            <person name="Hedman E."/>
            <person name="Kallberg Y."/>
        </authorList>
    </citation>
    <scope>NUCLEOTIDE SEQUENCE [LARGE SCALE GENOMIC DNA]</scope>
</reference>
<dbReference type="EMBL" id="CAXIEN010000133">
    <property type="protein sequence ID" value="CAL1280566.1"/>
    <property type="molecule type" value="Genomic_DNA"/>
</dbReference>
<organism evidence="2 3">
    <name type="scientific">Larinioides sclopetarius</name>
    <dbReference type="NCBI Taxonomy" id="280406"/>
    <lineage>
        <taxon>Eukaryota</taxon>
        <taxon>Metazoa</taxon>
        <taxon>Ecdysozoa</taxon>
        <taxon>Arthropoda</taxon>
        <taxon>Chelicerata</taxon>
        <taxon>Arachnida</taxon>
        <taxon>Araneae</taxon>
        <taxon>Araneomorphae</taxon>
        <taxon>Entelegynae</taxon>
        <taxon>Araneoidea</taxon>
        <taxon>Araneidae</taxon>
        <taxon>Larinioides</taxon>
    </lineage>
</organism>
<dbReference type="Proteomes" id="UP001497382">
    <property type="component" value="Unassembled WGS sequence"/>
</dbReference>
<evidence type="ECO:0000313" key="2">
    <source>
        <dbReference type="EMBL" id="CAL1280566.1"/>
    </source>
</evidence>
<feature type="non-terminal residue" evidence="2">
    <location>
        <position position="1"/>
    </location>
</feature>
<proteinExistence type="predicted"/>
<evidence type="ECO:0000313" key="3">
    <source>
        <dbReference type="Proteomes" id="UP001497382"/>
    </source>
</evidence>
<name>A0AAV2AAB5_9ARAC</name>
<accession>A0AAV2AAB5</accession>
<comment type="caution">
    <text evidence="2">The sequence shown here is derived from an EMBL/GenBank/DDBJ whole genome shotgun (WGS) entry which is preliminary data.</text>
</comment>
<feature type="region of interest" description="Disordered" evidence="1">
    <location>
        <begin position="106"/>
        <end position="131"/>
    </location>
</feature>
<gene>
    <name evidence="2" type="ORF">LARSCL_LOCUS11045</name>
</gene>
<feature type="compositionally biased region" description="Polar residues" evidence="1">
    <location>
        <begin position="109"/>
        <end position="128"/>
    </location>
</feature>
<protein>
    <submittedName>
        <fullName evidence="2">Uncharacterized protein</fullName>
    </submittedName>
</protein>
<keyword evidence="3" id="KW-1185">Reference proteome</keyword>
<dbReference type="AlphaFoldDB" id="A0AAV2AAB5"/>
<sequence>ALFYLLAVRKHTSQTYFSTKLKLLISIFQDWVTETGSSSLDAMAMLCLFCEKEIAEDQNVWDHMAVLNNAIIGGNGNIIQIIGCNPETITAVSTALNKNLLRVNETDDNSTQTDNRGSPAQTDGSSASKRARTTGCPCILIQRYGSLLQALCNSPVSCIELHSRKKHEPILLSMCNSISYSSQVT</sequence>
<evidence type="ECO:0000256" key="1">
    <source>
        <dbReference type="SAM" id="MobiDB-lite"/>
    </source>
</evidence>